<evidence type="ECO:0000313" key="2">
    <source>
        <dbReference type="Proteomes" id="UP000000763"/>
    </source>
</evidence>
<dbReference type="Proteomes" id="UP000000763">
    <property type="component" value="Chromosome 7"/>
</dbReference>
<evidence type="ECO:0000313" key="1">
    <source>
        <dbReference type="EMBL" id="BAC84355.1"/>
    </source>
</evidence>
<dbReference type="EMBL" id="AP005462">
    <property type="protein sequence ID" value="BAC84355.1"/>
    <property type="molecule type" value="Genomic_DNA"/>
</dbReference>
<protein>
    <submittedName>
        <fullName evidence="1">Uncharacterized protein</fullName>
    </submittedName>
</protein>
<proteinExistence type="predicted"/>
<accession>Q7EYK6</accession>
<name>Q7EYK6_ORYSJ</name>
<organism evidence="1 2">
    <name type="scientific">Oryza sativa subsp. japonica</name>
    <name type="common">Rice</name>
    <dbReference type="NCBI Taxonomy" id="39947"/>
    <lineage>
        <taxon>Eukaryota</taxon>
        <taxon>Viridiplantae</taxon>
        <taxon>Streptophyta</taxon>
        <taxon>Embryophyta</taxon>
        <taxon>Tracheophyta</taxon>
        <taxon>Spermatophyta</taxon>
        <taxon>Magnoliopsida</taxon>
        <taxon>Liliopsida</taxon>
        <taxon>Poales</taxon>
        <taxon>Poaceae</taxon>
        <taxon>BOP clade</taxon>
        <taxon>Oryzoideae</taxon>
        <taxon>Oryzeae</taxon>
        <taxon>Oryzinae</taxon>
        <taxon>Oryza</taxon>
        <taxon>Oryza sativa</taxon>
    </lineage>
</organism>
<gene>
    <name evidence="1" type="primary">P0613B07.142</name>
</gene>
<reference evidence="2" key="2">
    <citation type="journal article" date="2008" name="Nucleic Acids Res.">
        <title>The rice annotation project database (RAP-DB): 2008 update.</title>
        <authorList>
            <consortium name="The rice annotation project (RAP)"/>
        </authorList>
    </citation>
    <scope>GENOME REANNOTATION</scope>
    <source>
        <strain evidence="2">cv. Nipponbare</strain>
    </source>
</reference>
<reference evidence="2" key="1">
    <citation type="journal article" date="2005" name="Nature">
        <title>The map-based sequence of the rice genome.</title>
        <authorList>
            <consortium name="International rice genome sequencing project (IRGSP)"/>
            <person name="Matsumoto T."/>
            <person name="Wu J."/>
            <person name="Kanamori H."/>
            <person name="Katayose Y."/>
            <person name="Fujisawa M."/>
            <person name="Namiki N."/>
            <person name="Mizuno H."/>
            <person name="Yamamoto K."/>
            <person name="Antonio B.A."/>
            <person name="Baba T."/>
            <person name="Sakata K."/>
            <person name="Nagamura Y."/>
            <person name="Aoki H."/>
            <person name="Arikawa K."/>
            <person name="Arita K."/>
            <person name="Bito T."/>
            <person name="Chiden Y."/>
            <person name="Fujitsuka N."/>
            <person name="Fukunaka R."/>
            <person name="Hamada M."/>
            <person name="Harada C."/>
            <person name="Hayashi A."/>
            <person name="Hijishita S."/>
            <person name="Honda M."/>
            <person name="Hosokawa S."/>
            <person name="Ichikawa Y."/>
            <person name="Idonuma A."/>
            <person name="Iijima M."/>
            <person name="Ikeda M."/>
            <person name="Ikeno M."/>
            <person name="Ito K."/>
            <person name="Ito S."/>
            <person name="Ito T."/>
            <person name="Ito Y."/>
            <person name="Ito Y."/>
            <person name="Iwabuchi A."/>
            <person name="Kamiya K."/>
            <person name="Karasawa W."/>
            <person name="Kurita K."/>
            <person name="Katagiri S."/>
            <person name="Kikuta A."/>
            <person name="Kobayashi H."/>
            <person name="Kobayashi N."/>
            <person name="Machita K."/>
            <person name="Maehara T."/>
            <person name="Masukawa M."/>
            <person name="Mizubayashi T."/>
            <person name="Mukai Y."/>
            <person name="Nagasaki H."/>
            <person name="Nagata Y."/>
            <person name="Naito S."/>
            <person name="Nakashima M."/>
            <person name="Nakama Y."/>
            <person name="Nakamichi Y."/>
            <person name="Nakamura M."/>
            <person name="Meguro A."/>
            <person name="Negishi M."/>
            <person name="Ohta I."/>
            <person name="Ohta T."/>
            <person name="Okamoto M."/>
            <person name="Ono N."/>
            <person name="Saji S."/>
            <person name="Sakaguchi M."/>
            <person name="Sakai K."/>
            <person name="Shibata M."/>
            <person name="Shimokawa T."/>
            <person name="Song J."/>
            <person name="Takazaki Y."/>
            <person name="Terasawa K."/>
            <person name="Tsugane M."/>
            <person name="Tsuji K."/>
            <person name="Ueda S."/>
            <person name="Waki K."/>
            <person name="Yamagata H."/>
            <person name="Yamamoto M."/>
            <person name="Yamamoto S."/>
            <person name="Yamane H."/>
            <person name="Yoshiki S."/>
            <person name="Yoshihara R."/>
            <person name="Yukawa K."/>
            <person name="Zhong H."/>
            <person name="Yano M."/>
            <person name="Yuan Q."/>
            <person name="Ouyang S."/>
            <person name="Liu J."/>
            <person name="Jones K.M."/>
            <person name="Gansberger K."/>
            <person name="Moffat K."/>
            <person name="Hill J."/>
            <person name="Bera J."/>
            <person name="Fadrosh D."/>
            <person name="Jin S."/>
            <person name="Johri S."/>
            <person name="Kim M."/>
            <person name="Overton L."/>
            <person name="Reardon M."/>
            <person name="Tsitrin T."/>
            <person name="Vuong H."/>
            <person name="Weaver B."/>
            <person name="Ciecko A."/>
            <person name="Tallon L."/>
            <person name="Jackson J."/>
            <person name="Pai G."/>
            <person name="Aken S.V."/>
            <person name="Utterback T."/>
            <person name="Reidmuller S."/>
            <person name="Feldblyum T."/>
            <person name="Hsiao J."/>
            <person name="Zismann V."/>
            <person name="Iobst S."/>
            <person name="de Vazeille A.R."/>
            <person name="Buell C.R."/>
            <person name="Ying K."/>
            <person name="Li Y."/>
            <person name="Lu T."/>
            <person name="Huang Y."/>
            <person name="Zhao Q."/>
            <person name="Feng Q."/>
            <person name="Zhang L."/>
            <person name="Zhu J."/>
            <person name="Weng Q."/>
            <person name="Mu J."/>
            <person name="Lu Y."/>
            <person name="Fan D."/>
            <person name="Liu Y."/>
            <person name="Guan J."/>
            <person name="Zhang Y."/>
            <person name="Yu S."/>
            <person name="Liu X."/>
            <person name="Zhang Y."/>
            <person name="Hong G."/>
            <person name="Han B."/>
            <person name="Choisne N."/>
            <person name="Demange N."/>
            <person name="Orjeda G."/>
            <person name="Samain S."/>
            <person name="Cattolico L."/>
            <person name="Pelletier E."/>
            <person name="Couloux A."/>
            <person name="Segurens B."/>
            <person name="Wincker P."/>
            <person name="D'Hont A."/>
            <person name="Scarpelli C."/>
            <person name="Weissenbach J."/>
            <person name="Salanoubat M."/>
            <person name="Quetier F."/>
            <person name="Yu Y."/>
            <person name="Kim H.R."/>
            <person name="Rambo T."/>
            <person name="Currie J."/>
            <person name="Collura K."/>
            <person name="Luo M."/>
            <person name="Yang T."/>
            <person name="Ammiraju J.S.S."/>
            <person name="Engler F."/>
            <person name="Soderlund C."/>
            <person name="Wing R.A."/>
            <person name="Palmer L.E."/>
            <person name="de la Bastide M."/>
            <person name="Spiegel L."/>
            <person name="Nascimento L."/>
            <person name="Zutavern T."/>
            <person name="O'Shaughnessy A."/>
            <person name="Dike S."/>
            <person name="Dedhia N."/>
            <person name="Preston R."/>
            <person name="Balija V."/>
            <person name="McCombie W.R."/>
            <person name="Chow T."/>
            <person name="Chen H."/>
            <person name="Chung M."/>
            <person name="Chen C."/>
            <person name="Shaw J."/>
            <person name="Wu H."/>
            <person name="Hsiao K."/>
            <person name="Chao Y."/>
            <person name="Chu M."/>
            <person name="Cheng C."/>
            <person name="Hour A."/>
            <person name="Lee P."/>
            <person name="Lin S."/>
            <person name="Lin Y."/>
            <person name="Liou J."/>
            <person name="Liu S."/>
            <person name="Hsing Y."/>
            <person name="Raghuvanshi S."/>
            <person name="Mohanty A."/>
            <person name="Bharti A.K."/>
            <person name="Gaur A."/>
            <person name="Gupta V."/>
            <person name="Kumar D."/>
            <person name="Ravi V."/>
            <person name="Vij S."/>
            <person name="Kapur A."/>
            <person name="Khurana P."/>
            <person name="Khurana P."/>
            <person name="Khurana J.P."/>
            <person name="Tyagi A.K."/>
            <person name="Gaikwad K."/>
            <person name="Singh A."/>
            <person name="Dalal V."/>
            <person name="Srivastava S."/>
            <person name="Dixit A."/>
            <person name="Pal A.K."/>
            <person name="Ghazi I.A."/>
            <person name="Yadav M."/>
            <person name="Pandit A."/>
            <person name="Bhargava A."/>
            <person name="Sureshbabu K."/>
            <person name="Batra K."/>
            <person name="Sharma T.R."/>
            <person name="Mohapatra T."/>
            <person name="Singh N.K."/>
            <person name="Messing J."/>
            <person name="Nelson A.B."/>
            <person name="Fuks G."/>
            <person name="Kavchok S."/>
            <person name="Keizer G."/>
            <person name="Linton E."/>
            <person name="Llaca V."/>
            <person name="Song R."/>
            <person name="Tanyolac B."/>
            <person name="Young S."/>
            <person name="Ho-Il K."/>
            <person name="Hahn J.H."/>
            <person name="Sangsakoo G."/>
            <person name="Vanavichit A."/>
            <person name="de Mattos Luiz.A.T."/>
            <person name="Zimmer P.D."/>
            <person name="Malone G."/>
            <person name="Dellagostin O."/>
            <person name="de Oliveira A.C."/>
            <person name="Bevan M."/>
            <person name="Bancroft I."/>
            <person name="Minx P."/>
            <person name="Cordum H."/>
            <person name="Wilson R."/>
            <person name="Cheng Z."/>
            <person name="Jin W."/>
            <person name="Jiang J."/>
            <person name="Leong S.A."/>
            <person name="Iwama H."/>
            <person name="Gojobori T."/>
            <person name="Itoh T."/>
            <person name="Niimura Y."/>
            <person name="Fujii Y."/>
            <person name="Habara T."/>
            <person name="Sakai H."/>
            <person name="Sato Y."/>
            <person name="Wilson G."/>
            <person name="Kumar K."/>
            <person name="McCouch S."/>
            <person name="Juretic N."/>
            <person name="Hoen D."/>
            <person name="Wright S."/>
            <person name="Bruskiewich R."/>
            <person name="Bureau T."/>
            <person name="Miyao A."/>
            <person name="Hirochika H."/>
            <person name="Nishikawa T."/>
            <person name="Kadowaki K."/>
            <person name="Sugiura M."/>
            <person name="Burr B."/>
            <person name="Sasaki T."/>
        </authorList>
    </citation>
    <scope>NUCLEOTIDE SEQUENCE [LARGE SCALE GENOMIC DNA]</scope>
    <source>
        <strain evidence="2">cv. Nipponbare</strain>
    </source>
</reference>
<sequence length="117" mass="13482">MGGLGILDLERFSSSLRLRWLWMRWQDQSRPWDKMELPCNDRDIQLFQACNKIQIGQITDVETIHELVQLGGLLSQIALTENEEDKTAGQGTTLEGILPKVHIVFSSLDHNRKQFFS</sequence>
<dbReference type="AlphaFoldDB" id="Q7EYK6"/>